<evidence type="ECO:0000256" key="1">
    <source>
        <dbReference type="ARBA" id="ARBA00022676"/>
    </source>
</evidence>
<dbReference type="InterPro" id="IPR008928">
    <property type="entry name" value="6-hairpin_glycosidase_sf"/>
</dbReference>
<dbReference type="InterPro" id="IPR010383">
    <property type="entry name" value="Glyco_hydrolase_94_b-supersand"/>
</dbReference>
<name>A0A7V1PVA3_CALAY</name>
<keyword evidence="2" id="KW-0808">Transferase</keyword>
<dbReference type="SUPFAM" id="SSF48208">
    <property type="entry name" value="Six-hairpin glycosidases"/>
    <property type="match status" value="1"/>
</dbReference>
<accession>A0A7V1PVA3</accession>
<dbReference type="PANTHER" id="PTHR37469:SF3">
    <property type="entry name" value="PUTATIVE-RELATED"/>
    <property type="match status" value="1"/>
</dbReference>
<protein>
    <submittedName>
        <fullName evidence="5">N,N'-diacetylchitobiose phosphorylase</fullName>
    </submittedName>
</protein>
<dbReference type="InterPro" id="IPR037828">
    <property type="entry name" value="GH94N_ChBP"/>
</dbReference>
<dbReference type="Gene3D" id="1.50.10.10">
    <property type="match status" value="1"/>
</dbReference>
<dbReference type="Pfam" id="PF17167">
    <property type="entry name" value="Glyco_hydro_94"/>
    <property type="match status" value="1"/>
</dbReference>
<dbReference type="SMART" id="SM01068">
    <property type="entry name" value="CBM_X"/>
    <property type="match status" value="1"/>
</dbReference>
<dbReference type="Pfam" id="PF06165">
    <property type="entry name" value="GH94_b-supersand"/>
    <property type="match status" value="1"/>
</dbReference>
<dbReference type="InterPro" id="IPR052047">
    <property type="entry name" value="GH94_Enzymes"/>
</dbReference>
<evidence type="ECO:0000313" key="5">
    <source>
        <dbReference type="EMBL" id="HED10756.1"/>
    </source>
</evidence>
<sequence>MRYGYFDDDNREYVIERPDIPVSWTNYLGVRDFCTVISHNAGGYSFYKTPEHHRITRFRPNGVPLDRPGHYVYLRDDDSGEFWTISWQPVGKDFTRARYTCRHGLSYSKFQCRYQGIDAEQLLFVPLEDDVELWDVRLRNLTDRPRRLSIFSYVEFSFHHIEIDNQNLQMSLYAAGSSYEDGIIEYDFFYEPWMYHFFTASFEADSHDCVRDAFIGAYRDESNPLGVENGQLKNSSALGGNHCGALHKKIRLAPGEESRLSFILGVGSRRESGRTMRKKYSDSREVDAAFRRLKAYWDEKLSIQQCRTPHPGLNSMINTWTLYQAETCVVWSRFASFIEVGGRVGLGFRDTSQDVMGVVHSHPQKTKQRLRQLLNGLTREGYGLHLFDPAVFEPETRKLPQIKLPTVVPTPSADEIIHGLEDVCADDALWLVGAVCSWVKEQGEMAFFEESLPYADGSRGSVYEHLKRILDFSGAHIGLNGICQGLRADWNDCLNLGGGESAMVSFMHHWALTLFIEAAEFLGQTEDAEHYRAMARKVKKACEAQLWDGRWYIRGFTRKGQKIGSAANREGKLFLNAQSWAVFSGVAREERATSCMDAVNEHLYSPYGLHLLWPAYSRPDDDIGYVTRVYKGIKENASIFSHPNPWAIIAECMLGRGGRAMKFYNAILPYNQNDQIEIREAEPYSYCQFIMGRDHQRHGQARHPWLTGSASWFYIAATQYILGLRPGYHGLTVDPCIPADWPGFEVTRKWRGATYHIRVVNPAHVEKGVKSVRLNGRESGNPLPVQKAGTVNEVLVEMG</sequence>
<dbReference type="EMBL" id="DRLD01000240">
    <property type="protein sequence ID" value="HED10756.1"/>
    <property type="molecule type" value="Genomic_DNA"/>
</dbReference>
<feature type="domain" description="Glycosyl hydrolase 94 supersandwich" evidence="3">
    <location>
        <begin position="11"/>
        <end position="282"/>
    </location>
</feature>
<dbReference type="GO" id="GO:0030246">
    <property type="term" value="F:carbohydrate binding"/>
    <property type="evidence" value="ECO:0007669"/>
    <property type="project" value="InterPro"/>
</dbReference>
<dbReference type="GO" id="GO:0016757">
    <property type="term" value="F:glycosyltransferase activity"/>
    <property type="evidence" value="ECO:0007669"/>
    <property type="project" value="UniProtKB-KW"/>
</dbReference>
<dbReference type="InterPro" id="IPR012341">
    <property type="entry name" value="6hp_glycosidase-like_sf"/>
</dbReference>
<dbReference type="Gene3D" id="2.70.98.40">
    <property type="entry name" value="Glycoside hydrolase, family 65, N-terminal domain"/>
    <property type="match status" value="1"/>
</dbReference>
<dbReference type="InterPro" id="IPR033432">
    <property type="entry name" value="GH94_catalytic"/>
</dbReference>
<dbReference type="GO" id="GO:0005975">
    <property type="term" value="P:carbohydrate metabolic process"/>
    <property type="evidence" value="ECO:0007669"/>
    <property type="project" value="InterPro"/>
</dbReference>
<dbReference type="InterPro" id="IPR037018">
    <property type="entry name" value="GH65_N"/>
</dbReference>
<dbReference type="InterPro" id="IPR011013">
    <property type="entry name" value="Gal_mutarotase_sf_dom"/>
</dbReference>
<proteinExistence type="predicted"/>
<feature type="domain" description="Glycosyl hydrolase 94 catalytic" evidence="4">
    <location>
        <begin position="296"/>
        <end position="723"/>
    </location>
</feature>
<keyword evidence="1" id="KW-0328">Glycosyltransferase</keyword>
<evidence type="ECO:0000256" key="2">
    <source>
        <dbReference type="ARBA" id="ARBA00022679"/>
    </source>
</evidence>
<evidence type="ECO:0000259" key="4">
    <source>
        <dbReference type="Pfam" id="PF17167"/>
    </source>
</evidence>
<comment type="caution">
    <text evidence="5">The sequence shown here is derived from an EMBL/GenBank/DDBJ whole genome shotgun (WGS) entry which is preliminary data.</text>
</comment>
<dbReference type="Proteomes" id="UP000886005">
    <property type="component" value="Unassembled WGS sequence"/>
</dbReference>
<dbReference type="AlphaFoldDB" id="A0A7V1PVA3"/>
<reference evidence="5" key="1">
    <citation type="journal article" date="2020" name="mSystems">
        <title>Genome- and Community-Level Interaction Insights into Carbon Utilization and Element Cycling Functions of Hydrothermarchaeota in Hydrothermal Sediment.</title>
        <authorList>
            <person name="Zhou Z."/>
            <person name="Liu Y."/>
            <person name="Xu W."/>
            <person name="Pan J."/>
            <person name="Luo Z.H."/>
            <person name="Li M."/>
        </authorList>
    </citation>
    <scope>NUCLEOTIDE SEQUENCE [LARGE SCALE GENOMIC DNA]</scope>
    <source>
        <strain evidence="5">HyVt-456</strain>
    </source>
</reference>
<dbReference type="CDD" id="cd11755">
    <property type="entry name" value="GH94N_ChBP_like"/>
    <property type="match status" value="1"/>
</dbReference>
<dbReference type="SUPFAM" id="SSF74650">
    <property type="entry name" value="Galactose mutarotase-like"/>
    <property type="match status" value="1"/>
</dbReference>
<gene>
    <name evidence="5" type="ORF">ENJ10_08710</name>
</gene>
<dbReference type="PANTHER" id="PTHR37469">
    <property type="entry name" value="CELLOBIONIC ACID PHOSPHORYLASE-RELATED"/>
    <property type="match status" value="1"/>
</dbReference>
<evidence type="ECO:0000259" key="3">
    <source>
        <dbReference type="Pfam" id="PF06165"/>
    </source>
</evidence>
<dbReference type="Gene3D" id="2.60.420.10">
    <property type="entry name" value="Maltose phosphorylase, domain 3"/>
    <property type="match status" value="1"/>
</dbReference>
<organism evidence="5">
    <name type="scientific">Caldithrix abyssi</name>
    <dbReference type="NCBI Taxonomy" id="187145"/>
    <lineage>
        <taxon>Bacteria</taxon>
        <taxon>Pseudomonadati</taxon>
        <taxon>Calditrichota</taxon>
        <taxon>Calditrichia</taxon>
        <taxon>Calditrichales</taxon>
        <taxon>Calditrichaceae</taxon>
        <taxon>Caldithrix</taxon>
    </lineage>
</organism>